<sequence length="162" mass="18496">MNIAPDSKFVYFFMAIGTSLRGFKNFMHAVILVDAIHMKGRHMGTMFVATSNDDKEMAELCNLHNNAFDYFIRGRNIDYTNLCAKYHKKGFLIDAYAETIMHVGHSEQWPILEHIKDIVVLPHEIKVQLDVRKRAGFDHQVKGLVHKHVTGVIRKATAATDV</sequence>
<accession>A0ABQ8H0X7</accession>
<comment type="caution">
    <text evidence="1">The sequence shown here is derived from an EMBL/GenBank/DDBJ whole genome shotgun (WGS) entry which is preliminary data.</text>
</comment>
<gene>
    <name evidence="1" type="ORF">JRO89_XS15G0033600</name>
</gene>
<organism evidence="1 2">
    <name type="scientific">Xanthoceras sorbifolium</name>
    <dbReference type="NCBI Taxonomy" id="99658"/>
    <lineage>
        <taxon>Eukaryota</taxon>
        <taxon>Viridiplantae</taxon>
        <taxon>Streptophyta</taxon>
        <taxon>Embryophyta</taxon>
        <taxon>Tracheophyta</taxon>
        <taxon>Spermatophyta</taxon>
        <taxon>Magnoliopsida</taxon>
        <taxon>eudicotyledons</taxon>
        <taxon>Gunneridae</taxon>
        <taxon>Pentapetalae</taxon>
        <taxon>rosids</taxon>
        <taxon>malvids</taxon>
        <taxon>Sapindales</taxon>
        <taxon>Sapindaceae</taxon>
        <taxon>Xanthoceroideae</taxon>
        <taxon>Xanthoceras</taxon>
    </lineage>
</organism>
<keyword evidence="2" id="KW-1185">Reference proteome</keyword>
<reference evidence="1 2" key="1">
    <citation type="submission" date="2021-02" db="EMBL/GenBank/DDBJ databases">
        <title>Plant Genome Project.</title>
        <authorList>
            <person name="Zhang R.-G."/>
        </authorList>
    </citation>
    <scope>NUCLEOTIDE SEQUENCE [LARGE SCALE GENOMIC DNA]</scope>
    <source>
        <tissue evidence="1">Leaves</tissue>
    </source>
</reference>
<evidence type="ECO:0000313" key="1">
    <source>
        <dbReference type="EMBL" id="KAH7543861.1"/>
    </source>
</evidence>
<protein>
    <submittedName>
        <fullName evidence="1">Uncharacterized protein</fullName>
    </submittedName>
</protein>
<proteinExistence type="predicted"/>
<name>A0ABQ8H0X7_9ROSI</name>
<dbReference type="EMBL" id="JAFEMO010000015">
    <property type="protein sequence ID" value="KAH7543861.1"/>
    <property type="molecule type" value="Genomic_DNA"/>
</dbReference>
<dbReference type="Proteomes" id="UP000827721">
    <property type="component" value="Unassembled WGS sequence"/>
</dbReference>
<evidence type="ECO:0000313" key="2">
    <source>
        <dbReference type="Proteomes" id="UP000827721"/>
    </source>
</evidence>